<reference evidence="3" key="1">
    <citation type="submission" date="2016-10" db="EMBL/GenBank/DDBJ databases">
        <authorList>
            <person name="Varghese N."/>
            <person name="Submissions S."/>
        </authorList>
    </citation>
    <scope>NUCLEOTIDE SEQUENCE [LARGE SCALE GENOMIC DNA]</scope>
    <source>
        <strain evidence="3">CGMCC 4.7047</strain>
    </source>
</reference>
<dbReference type="EMBL" id="FPAB01000004">
    <property type="protein sequence ID" value="SFS88066.1"/>
    <property type="molecule type" value="Genomic_DNA"/>
</dbReference>
<organism evidence="2 3">
    <name type="scientific">Streptomyces harbinensis</name>
    <dbReference type="NCBI Taxonomy" id="1176198"/>
    <lineage>
        <taxon>Bacteria</taxon>
        <taxon>Bacillati</taxon>
        <taxon>Actinomycetota</taxon>
        <taxon>Actinomycetes</taxon>
        <taxon>Kitasatosporales</taxon>
        <taxon>Streptomycetaceae</taxon>
        <taxon>Streptomyces</taxon>
    </lineage>
</organism>
<proteinExistence type="predicted"/>
<dbReference type="Proteomes" id="UP000198873">
    <property type="component" value="Unassembled WGS sequence"/>
</dbReference>
<dbReference type="STRING" id="1176198.SAMN05444716_104625"/>
<keyword evidence="3" id="KW-1185">Reference proteome</keyword>
<evidence type="ECO:0000313" key="3">
    <source>
        <dbReference type="Proteomes" id="UP000198873"/>
    </source>
</evidence>
<name>A0A1I6TFY6_9ACTN</name>
<accession>A0A1I6TFY6</accession>
<gene>
    <name evidence="2" type="ORF">SAMN05444716_104625</name>
</gene>
<sequence>MAETADGDGRADMTGTAEAARPRPPSARWFTRRGPLAAAICAALLAAGLGTAKATSTGPFAAEPRYCWGAWGHDTNPSLFGGSENQDRTWTVTEDELTAGQPHGSCTVVVEAGYDDEVSRNRENVNTVRKTVTRTLTVAVGPAPADPDDLVEWIAGTVGSDSAALPDGLPGLAHDTGGLLALPEECAADGRPVYAALTIGPLEGHAGTIRSGGLERVGRMLLEVGRQMMTELGCAPAEPWVITSPWSQLPEEEEPASDTADVCRIPGLRFVFGSAASHSGHRVGPVTQEFQSCSVRTGREPAGPALELMMLGQPWLTAAFAETADAPSSRDWRGSGWVEESSAVVLTECGGRPVVLFMRGEPRAAVVGRDTIGSFAIFSQAVTHRVGCDPVAPTAEVES</sequence>
<protein>
    <submittedName>
        <fullName evidence="2">Uncharacterized protein</fullName>
    </submittedName>
</protein>
<feature type="region of interest" description="Disordered" evidence="1">
    <location>
        <begin position="1"/>
        <end position="28"/>
    </location>
</feature>
<dbReference type="AlphaFoldDB" id="A0A1I6TFY6"/>
<evidence type="ECO:0000313" key="2">
    <source>
        <dbReference type="EMBL" id="SFS88066.1"/>
    </source>
</evidence>
<evidence type="ECO:0000256" key="1">
    <source>
        <dbReference type="SAM" id="MobiDB-lite"/>
    </source>
</evidence>